<reference evidence="2 3" key="1">
    <citation type="submission" date="2019-03" db="EMBL/GenBank/DDBJ databases">
        <title>Dyadobacter AR-3-6 sp. nov., isolated from arctic soil.</title>
        <authorList>
            <person name="Chaudhary D.K."/>
        </authorList>
    </citation>
    <scope>NUCLEOTIDE SEQUENCE [LARGE SCALE GENOMIC DNA]</scope>
    <source>
        <strain evidence="2 3">AR-3-6</strain>
    </source>
</reference>
<dbReference type="OrthoDB" id="1273979at2"/>
<proteinExistence type="predicted"/>
<keyword evidence="1" id="KW-0472">Membrane</keyword>
<dbReference type="AlphaFoldDB" id="A0A4R5DAP6"/>
<accession>A0A4R5DAP6</accession>
<evidence type="ECO:0000313" key="2">
    <source>
        <dbReference type="EMBL" id="TDE10722.1"/>
    </source>
</evidence>
<dbReference type="Pfam" id="PF13571">
    <property type="entry name" value="DUF4133"/>
    <property type="match status" value="1"/>
</dbReference>
<dbReference type="EMBL" id="SMFL01000014">
    <property type="protein sequence ID" value="TDE10722.1"/>
    <property type="molecule type" value="Genomic_DNA"/>
</dbReference>
<keyword evidence="1" id="KW-1133">Transmembrane helix</keyword>
<dbReference type="InterPro" id="IPR025407">
    <property type="entry name" value="DUF4133"/>
</dbReference>
<evidence type="ECO:0000313" key="3">
    <source>
        <dbReference type="Proteomes" id="UP000294850"/>
    </source>
</evidence>
<name>A0A4R5DAP6_9BACT</name>
<dbReference type="RefSeq" id="WP_131961411.1">
    <property type="nucleotide sequence ID" value="NZ_SMFL01000014.1"/>
</dbReference>
<dbReference type="Proteomes" id="UP000294850">
    <property type="component" value="Unassembled WGS sequence"/>
</dbReference>
<feature type="transmembrane region" description="Helical" evidence="1">
    <location>
        <begin position="25"/>
        <end position="45"/>
    </location>
</feature>
<organism evidence="2 3">
    <name type="scientific">Dyadobacter psychrotolerans</name>
    <dbReference type="NCBI Taxonomy" id="2541721"/>
    <lineage>
        <taxon>Bacteria</taxon>
        <taxon>Pseudomonadati</taxon>
        <taxon>Bacteroidota</taxon>
        <taxon>Cytophagia</taxon>
        <taxon>Cytophagales</taxon>
        <taxon>Spirosomataceae</taxon>
        <taxon>Dyadobacter</taxon>
    </lineage>
</organism>
<keyword evidence="1" id="KW-0812">Transmembrane</keyword>
<gene>
    <name evidence="2" type="ORF">E0F88_26980</name>
</gene>
<feature type="transmembrane region" description="Helical" evidence="1">
    <location>
        <begin position="51"/>
        <end position="72"/>
    </location>
</feature>
<comment type="caution">
    <text evidence="2">The sequence shown here is derived from an EMBL/GenBank/DDBJ whole genome shotgun (WGS) entry which is preliminary data.</text>
</comment>
<keyword evidence="3" id="KW-1185">Reference proteome</keyword>
<protein>
    <submittedName>
        <fullName evidence="2">DUF4133 domain-containing protein</fullName>
    </submittedName>
</protein>
<evidence type="ECO:0000256" key="1">
    <source>
        <dbReference type="SAM" id="Phobius"/>
    </source>
</evidence>
<sequence length="107" mass="12176">MKNNIYQINKGINRSITFKGLKAQYIWYMGAVMFVLLIIYALMYLANVHTLISLVVIVCLGAVLFTLVYHLSAVYGEHGLSKAFAARNIPSVIKSYSRKSFYPKHKQ</sequence>